<keyword evidence="1" id="KW-0539">Nucleus</keyword>
<dbReference type="EMBL" id="KI911143">
    <property type="protein sequence ID" value="ETS03226.1"/>
    <property type="molecule type" value="Genomic_DNA"/>
</dbReference>
<evidence type="ECO:0000313" key="4">
    <source>
        <dbReference type="Proteomes" id="UP000024376"/>
    </source>
</evidence>
<gene>
    <name evidence="3" type="ORF">M419DRAFT_7181</name>
</gene>
<feature type="region of interest" description="Disordered" evidence="2">
    <location>
        <begin position="36"/>
        <end position="66"/>
    </location>
</feature>
<dbReference type="KEGG" id="trr:M419DRAFT_7181"/>
<dbReference type="Pfam" id="PF11951">
    <property type="entry name" value="Fungal_trans_2"/>
    <property type="match status" value="1"/>
</dbReference>
<evidence type="ECO:0000256" key="2">
    <source>
        <dbReference type="SAM" id="MobiDB-lite"/>
    </source>
</evidence>
<dbReference type="AlphaFoldDB" id="A0A024SFD2"/>
<reference evidence="4" key="1">
    <citation type="journal article" date="2013" name="Ind. Biotechnol.">
        <title>Comparative genomics analysis of Trichoderma reesei strains.</title>
        <authorList>
            <person name="Koike H."/>
            <person name="Aerts A."/>
            <person name="LaButti K."/>
            <person name="Grigoriev I.V."/>
            <person name="Baker S.E."/>
        </authorList>
    </citation>
    <scope>NUCLEOTIDE SEQUENCE [LARGE SCALE GENOMIC DNA]</scope>
    <source>
        <strain evidence="4">ATCC 56765 / BCRC 32924 / NRRL 11460 / Rut C-30</strain>
    </source>
</reference>
<dbReference type="OrthoDB" id="4158087at2759"/>
<dbReference type="PANTHER" id="PTHR37540:SF5">
    <property type="entry name" value="TRANSCRIPTION FACTOR DOMAIN-CONTAINING PROTEIN"/>
    <property type="match status" value="1"/>
</dbReference>
<dbReference type="PANTHER" id="PTHR37540">
    <property type="entry name" value="TRANSCRIPTION FACTOR (ACR-2), PUTATIVE-RELATED-RELATED"/>
    <property type="match status" value="1"/>
</dbReference>
<feature type="region of interest" description="Disordered" evidence="2">
    <location>
        <begin position="130"/>
        <end position="162"/>
    </location>
</feature>
<name>A0A024SFD2_HYPJR</name>
<sequence>MAHDDLQLTLASSLRRPADYYSAHLARRMSSRVVPRDSDIIPHDDSKEFPFSQSSDKSLVSDAAPSTHINQKPLEFVTVSPAKERGGKSISKVVRTQVMKDYFWKRRNHEIPDQTPIDQPTNPSLYKGRFRLNAQPNKSKPKPVSKKTTGRYTTSNDAADRARKGRIVMPRGPITDPSIYDPDGFFASTPVGLLGGSLDPFDSFALKLKPESLKLIYYYKQSYSKDFLDLNVGGGYCLFDAREHRALFHSILYLVALDFNLRRGFTDDIGCLYHSSEAFRLINEKIRNDIIEDATIAAVALVAAKENLGGMFDVSNMHMQGLRYMVDKRGGIAKVRGIHRGVVTWADFCNSTVWNCPPQFPYLTPSTTLEDPSFPPDRLEPVETLSLHRLLTVEQDLSAVVQSLCNISAAKDANAHKKEANRVYDVEYRLHLLHFRVSNDEVASKDMLPLCVALNVYLYLAIRELPAKAQLIRLLIDRLQTWLKADSTERFISSDEQKQNWKLWTLFIGYGAALENGRQEWFTQALKAAYIEAKYRDMEQLRGILKKLLWQDSWCEHYFNKLREELAR</sequence>
<dbReference type="HOGENOM" id="CLU_034675_0_0_1"/>
<evidence type="ECO:0000256" key="1">
    <source>
        <dbReference type="ARBA" id="ARBA00023242"/>
    </source>
</evidence>
<dbReference type="InterPro" id="IPR021858">
    <property type="entry name" value="Fun_TF"/>
</dbReference>
<feature type="compositionally biased region" description="Basic residues" evidence="2">
    <location>
        <begin position="139"/>
        <end position="149"/>
    </location>
</feature>
<accession>A0A024SFD2</accession>
<evidence type="ECO:0000313" key="3">
    <source>
        <dbReference type="EMBL" id="ETS03226.1"/>
    </source>
</evidence>
<protein>
    <submittedName>
        <fullName evidence="3">Uncharacterized protein</fullName>
    </submittedName>
</protein>
<dbReference type="Proteomes" id="UP000024376">
    <property type="component" value="Unassembled WGS sequence"/>
</dbReference>
<organism evidence="3 4">
    <name type="scientific">Hypocrea jecorina (strain ATCC 56765 / BCRC 32924 / NRRL 11460 / Rut C-30)</name>
    <name type="common">Trichoderma reesei</name>
    <dbReference type="NCBI Taxonomy" id="1344414"/>
    <lineage>
        <taxon>Eukaryota</taxon>
        <taxon>Fungi</taxon>
        <taxon>Dikarya</taxon>
        <taxon>Ascomycota</taxon>
        <taxon>Pezizomycotina</taxon>
        <taxon>Sordariomycetes</taxon>
        <taxon>Hypocreomycetidae</taxon>
        <taxon>Hypocreales</taxon>
        <taxon>Hypocreaceae</taxon>
        <taxon>Trichoderma</taxon>
    </lineage>
</organism>
<proteinExistence type="predicted"/>
<feature type="compositionally biased region" description="Basic and acidic residues" evidence="2">
    <location>
        <begin position="36"/>
        <end position="48"/>
    </location>
</feature>